<dbReference type="OrthoDB" id="2731524at2759"/>
<feature type="compositionally biased region" description="Pro residues" evidence="1">
    <location>
        <begin position="48"/>
        <end position="60"/>
    </location>
</feature>
<feature type="region of interest" description="Disordered" evidence="1">
    <location>
        <begin position="181"/>
        <end position="434"/>
    </location>
</feature>
<feature type="region of interest" description="Disordered" evidence="1">
    <location>
        <begin position="878"/>
        <end position="903"/>
    </location>
</feature>
<feature type="region of interest" description="Disordered" evidence="1">
    <location>
        <begin position="809"/>
        <end position="835"/>
    </location>
</feature>
<dbReference type="EMBL" id="AYKW01000068">
    <property type="protein sequence ID" value="PIL23155.1"/>
    <property type="molecule type" value="Genomic_DNA"/>
</dbReference>
<feature type="region of interest" description="Disordered" evidence="1">
    <location>
        <begin position="1"/>
        <end position="90"/>
    </location>
</feature>
<protein>
    <submittedName>
        <fullName evidence="2">Uncharacterized protein</fullName>
    </submittedName>
</protein>
<feature type="compositionally biased region" description="Pro residues" evidence="1">
    <location>
        <begin position="381"/>
        <end position="391"/>
    </location>
</feature>
<feature type="region of interest" description="Disordered" evidence="1">
    <location>
        <begin position="534"/>
        <end position="561"/>
    </location>
</feature>
<feature type="compositionally biased region" description="Polar residues" evidence="1">
    <location>
        <begin position="321"/>
        <end position="336"/>
    </location>
</feature>
<feature type="region of interest" description="Disordered" evidence="1">
    <location>
        <begin position="450"/>
        <end position="474"/>
    </location>
</feature>
<feature type="compositionally biased region" description="Acidic residues" evidence="1">
    <location>
        <begin position="886"/>
        <end position="903"/>
    </location>
</feature>
<comment type="caution">
    <text evidence="2">The sequence shown here is derived from an EMBL/GenBank/DDBJ whole genome shotgun (WGS) entry which is preliminary data.</text>
</comment>
<evidence type="ECO:0000313" key="2">
    <source>
        <dbReference type="EMBL" id="PIL23155.1"/>
    </source>
</evidence>
<proteinExistence type="predicted"/>
<dbReference type="AlphaFoldDB" id="A0A2G8RNR7"/>
<feature type="compositionally biased region" description="Polar residues" evidence="1">
    <location>
        <begin position="230"/>
        <end position="252"/>
    </location>
</feature>
<name>A0A2G8RNR7_9APHY</name>
<keyword evidence="3" id="KW-1185">Reference proteome</keyword>
<feature type="compositionally biased region" description="Polar residues" evidence="1">
    <location>
        <begin position="258"/>
        <end position="267"/>
    </location>
</feature>
<accession>A0A2G8RNR7</accession>
<organism evidence="2 3">
    <name type="scientific">Ganoderma sinense ZZ0214-1</name>
    <dbReference type="NCBI Taxonomy" id="1077348"/>
    <lineage>
        <taxon>Eukaryota</taxon>
        <taxon>Fungi</taxon>
        <taxon>Dikarya</taxon>
        <taxon>Basidiomycota</taxon>
        <taxon>Agaricomycotina</taxon>
        <taxon>Agaricomycetes</taxon>
        <taxon>Polyporales</taxon>
        <taxon>Polyporaceae</taxon>
        <taxon>Ganoderma</taxon>
    </lineage>
</organism>
<sequence length="903" mass="101511">MVLDTDVSDDENDHMESDTDEQEVDAIVDDYMAEDEDERGEKDHAPVSLPPAPLAAPQPGPSQHGAYPVDRPALRDLNQRGDASRHNTPRGIPVGVHVQSFQNSLPPHHHAPIPYQAPHVQQQIAVGAPAPYPQRQTAGPVVLSTQQPMTGMPGQHVQKHAMSVPTHHVQQHAIGIPSQFTQQHGPGVPAMYAPQQAMSEPSPFVQQHPLGVPGQYHPQRQAYAPVHPLQHQQSASHRSTLPSSSAYPSPGNQPAGYTPNNLLSSSVAPPEPPVRTSDRQFGSIPPVDDQRSARTRPSQQSFRFVNVDPTQPPSERRRLTAANSLSSLPETLTQDVGPSPVAAAPVSRRKPPSRTSSSRNVAKERPRQPVINEQRYEPPRDPPAYEPPPFQPGASDNLPFDDHRAPGSRPNESGTSGPSRDPCKEIVERLSSLDEADRRRVIAALYHQERTTEMDVDEEGPGPSKGKGKRKSGADGVPALAMVLDKVQRVEEVCRDNAQRSKQFEAQVQVTLTKVQQEMAGLKNVNPRTSKYALQARRAVKPPRASRQSRAKQAEEHLPPNFGTMAVGDQEIWLRRQKDQLDLLAHHVRTHLKKVLGFSTWKELVQKNPPLTANQIKLFGNPKTGVLDVFPDRRLHFDFEQSWEKFSFNREASKLFVADFLSKVKAGQYSNPPVEARYVTEYNVAIALTVYMDTCRRNYREVLDPISEDEKERRADSSCKNGRRGTLLRQRKLTTVRRGWNQFDPLWVALTAANMSDDETDSETKKGKGKVTRRRKRHWPTWTIIRSLWQSDKLVEFLHEIDKHYRRDWENPGRYTGKRKSSGQPPRRRYLKTTSKVEDGVVPRGLWRNCYNAAWLKTLRPDEVAALQIINEDFDLEVPFPARDTSDEESDGEDENGEDEEME</sequence>
<feature type="compositionally biased region" description="Acidic residues" evidence="1">
    <location>
        <begin position="1"/>
        <end position="38"/>
    </location>
</feature>
<feature type="compositionally biased region" description="Basic residues" evidence="1">
    <location>
        <begin position="816"/>
        <end position="831"/>
    </location>
</feature>
<evidence type="ECO:0000256" key="1">
    <source>
        <dbReference type="SAM" id="MobiDB-lite"/>
    </source>
</evidence>
<feature type="compositionally biased region" description="Basic and acidic residues" evidence="1">
    <location>
        <begin position="72"/>
        <end position="85"/>
    </location>
</feature>
<feature type="compositionally biased region" description="Basic and acidic residues" evidence="1">
    <location>
        <begin position="421"/>
        <end position="434"/>
    </location>
</feature>
<gene>
    <name evidence="2" type="ORF">GSI_14464</name>
</gene>
<evidence type="ECO:0000313" key="3">
    <source>
        <dbReference type="Proteomes" id="UP000230002"/>
    </source>
</evidence>
<reference evidence="2 3" key="1">
    <citation type="journal article" date="2015" name="Sci. Rep.">
        <title>Chromosome-level genome map provides insights into diverse defense mechanisms in the medicinal fungus Ganoderma sinense.</title>
        <authorList>
            <person name="Zhu Y."/>
            <person name="Xu J."/>
            <person name="Sun C."/>
            <person name="Zhou S."/>
            <person name="Xu H."/>
            <person name="Nelson D.R."/>
            <person name="Qian J."/>
            <person name="Song J."/>
            <person name="Luo H."/>
            <person name="Xiang L."/>
            <person name="Li Y."/>
            <person name="Xu Z."/>
            <person name="Ji A."/>
            <person name="Wang L."/>
            <person name="Lu S."/>
            <person name="Hayward A."/>
            <person name="Sun W."/>
            <person name="Li X."/>
            <person name="Schwartz D.C."/>
            <person name="Wang Y."/>
            <person name="Chen S."/>
        </authorList>
    </citation>
    <scope>NUCLEOTIDE SEQUENCE [LARGE SCALE GENOMIC DNA]</scope>
    <source>
        <strain evidence="2 3">ZZ0214-1</strain>
    </source>
</reference>
<dbReference type="Proteomes" id="UP000230002">
    <property type="component" value="Unassembled WGS sequence"/>
</dbReference>